<evidence type="ECO:0000259" key="6">
    <source>
        <dbReference type="PROSITE" id="PS50893"/>
    </source>
</evidence>
<dbReference type="PANTHER" id="PTHR43820:SF4">
    <property type="entry name" value="HIGH-AFFINITY BRANCHED-CHAIN AMINO ACID TRANSPORT ATP-BINDING PROTEIN LIVF"/>
    <property type="match status" value="1"/>
</dbReference>
<dbReference type="PANTHER" id="PTHR43820">
    <property type="entry name" value="HIGH-AFFINITY BRANCHED-CHAIN AMINO ACID TRANSPORT ATP-BINDING PROTEIN LIVF"/>
    <property type="match status" value="1"/>
</dbReference>
<dbReference type="OrthoDB" id="2715at2"/>
<dbReference type="Gene3D" id="3.40.50.300">
    <property type="entry name" value="P-loop containing nucleotide triphosphate hydrolases"/>
    <property type="match status" value="1"/>
</dbReference>
<dbReference type="AlphaFoldDB" id="A0A4R8M692"/>
<accession>A0A4R8M692</accession>
<evidence type="ECO:0000256" key="1">
    <source>
        <dbReference type="ARBA" id="ARBA00005417"/>
    </source>
</evidence>
<evidence type="ECO:0000256" key="4">
    <source>
        <dbReference type="ARBA" id="ARBA00022840"/>
    </source>
</evidence>
<comment type="similarity">
    <text evidence="1">Belongs to the ABC transporter superfamily.</text>
</comment>
<keyword evidence="5" id="KW-0029">Amino-acid transport</keyword>
<comment type="caution">
    <text evidence="7">The sequence shown here is derived from an EMBL/GenBank/DDBJ whole genome shotgun (WGS) entry which is preliminary data.</text>
</comment>
<dbReference type="InterPro" id="IPR017871">
    <property type="entry name" value="ABC_transporter-like_CS"/>
</dbReference>
<reference evidence="7 8" key="1">
    <citation type="submission" date="2019-03" db="EMBL/GenBank/DDBJ databases">
        <title>Genomic Encyclopedia of Type Strains, Phase IV (KMG-IV): sequencing the most valuable type-strain genomes for metagenomic binning, comparative biology and taxonomic classification.</title>
        <authorList>
            <person name="Goeker M."/>
        </authorList>
    </citation>
    <scope>NUCLEOTIDE SEQUENCE [LARGE SCALE GENOMIC DNA]</scope>
    <source>
        <strain evidence="7 8">DSM 25964</strain>
    </source>
</reference>
<dbReference type="RefSeq" id="WP_133957430.1">
    <property type="nucleotide sequence ID" value="NZ_SORI01000007.1"/>
</dbReference>
<proteinExistence type="inferred from homology"/>
<evidence type="ECO:0000256" key="2">
    <source>
        <dbReference type="ARBA" id="ARBA00022448"/>
    </source>
</evidence>
<name>A0A4R8M692_9BACT</name>
<keyword evidence="8" id="KW-1185">Reference proteome</keyword>
<dbReference type="GO" id="GO:0005524">
    <property type="term" value="F:ATP binding"/>
    <property type="evidence" value="ECO:0007669"/>
    <property type="project" value="UniProtKB-KW"/>
</dbReference>
<dbReference type="InterPro" id="IPR027417">
    <property type="entry name" value="P-loop_NTPase"/>
</dbReference>
<dbReference type="GO" id="GO:0015658">
    <property type="term" value="F:branched-chain amino acid transmembrane transporter activity"/>
    <property type="evidence" value="ECO:0007669"/>
    <property type="project" value="TreeGrafter"/>
</dbReference>
<feature type="domain" description="ABC transporter" evidence="6">
    <location>
        <begin position="3"/>
        <end position="236"/>
    </location>
</feature>
<dbReference type="PROSITE" id="PS50893">
    <property type="entry name" value="ABC_TRANSPORTER_2"/>
    <property type="match status" value="1"/>
</dbReference>
<dbReference type="InterPro" id="IPR052156">
    <property type="entry name" value="BCAA_Transport_ATP-bd_LivF"/>
</dbReference>
<dbReference type="EMBL" id="SORI01000007">
    <property type="protein sequence ID" value="TDY60863.1"/>
    <property type="molecule type" value="Genomic_DNA"/>
</dbReference>
<evidence type="ECO:0000313" key="8">
    <source>
        <dbReference type="Proteomes" id="UP000295066"/>
    </source>
</evidence>
<dbReference type="GO" id="GO:0016887">
    <property type="term" value="F:ATP hydrolysis activity"/>
    <property type="evidence" value="ECO:0007669"/>
    <property type="project" value="InterPro"/>
</dbReference>
<dbReference type="PROSITE" id="PS00211">
    <property type="entry name" value="ABC_TRANSPORTER_1"/>
    <property type="match status" value="1"/>
</dbReference>
<dbReference type="GO" id="GO:0015807">
    <property type="term" value="P:L-amino acid transport"/>
    <property type="evidence" value="ECO:0007669"/>
    <property type="project" value="TreeGrafter"/>
</dbReference>
<dbReference type="InterPro" id="IPR003593">
    <property type="entry name" value="AAA+_ATPase"/>
</dbReference>
<dbReference type="CDD" id="cd03224">
    <property type="entry name" value="ABC_TM1139_LivF_branched"/>
    <property type="match status" value="1"/>
</dbReference>
<dbReference type="SUPFAM" id="SSF52540">
    <property type="entry name" value="P-loop containing nucleoside triphosphate hydrolases"/>
    <property type="match status" value="1"/>
</dbReference>
<sequence>MLLELRDLQVFYGDIHALDGISLSVAEGELVSVIGANGAGKSSLLNCLMGVVPAKGGSVTFAGKDISSMPVHGRARSGIRIVPERARVFPRLSVYENLLTGCFGMRNTIDLAGKLSWLYSLFPVLEERKSQLASTLSGGEQQMLAISRALIADPKLLLVDEVSMGLMPMLVDKVFEVLSMLNRDHGLTILLVEQNALASLGISSRSYVLETGRIVLEGPSGRLLEDPRVREAYLGL</sequence>
<dbReference type="Proteomes" id="UP000295066">
    <property type="component" value="Unassembled WGS sequence"/>
</dbReference>
<evidence type="ECO:0000313" key="7">
    <source>
        <dbReference type="EMBL" id="TDY60863.1"/>
    </source>
</evidence>
<dbReference type="SMART" id="SM00382">
    <property type="entry name" value="AAA"/>
    <property type="match status" value="1"/>
</dbReference>
<organism evidence="7 8">
    <name type="scientific">Aminivibrio pyruvatiphilus</name>
    <dbReference type="NCBI Taxonomy" id="1005740"/>
    <lineage>
        <taxon>Bacteria</taxon>
        <taxon>Thermotogati</taxon>
        <taxon>Synergistota</taxon>
        <taxon>Synergistia</taxon>
        <taxon>Synergistales</taxon>
        <taxon>Aminobacteriaceae</taxon>
        <taxon>Aminivibrio</taxon>
    </lineage>
</organism>
<evidence type="ECO:0000256" key="5">
    <source>
        <dbReference type="ARBA" id="ARBA00022970"/>
    </source>
</evidence>
<protein>
    <submittedName>
        <fullName evidence="7">Amino acid/amide ABC transporter ATP-binding protein 2 (HAAT family)</fullName>
    </submittedName>
</protein>
<evidence type="ECO:0000256" key="3">
    <source>
        <dbReference type="ARBA" id="ARBA00022741"/>
    </source>
</evidence>
<keyword evidence="4 7" id="KW-0067">ATP-binding</keyword>
<keyword evidence="2" id="KW-0813">Transport</keyword>
<dbReference type="Pfam" id="PF00005">
    <property type="entry name" value="ABC_tran"/>
    <property type="match status" value="1"/>
</dbReference>
<keyword evidence="3" id="KW-0547">Nucleotide-binding</keyword>
<gene>
    <name evidence="7" type="ORF">C8D99_10770</name>
</gene>
<dbReference type="InterPro" id="IPR003439">
    <property type="entry name" value="ABC_transporter-like_ATP-bd"/>
</dbReference>